<gene>
    <name evidence="1" type="ORF">EVOR1521_LOCUS11117</name>
</gene>
<dbReference type="AlphaFoldDB" id="A0AA36IAL5"/>
<name>A0AA36IAL5_9DINO</name>
<evidence type="ECO:0000313" key="2">
    <source>
        <dbReference type="Proteomes" id="UP001178507"/>
    </source>
</evidence>
<dbReference type="EMBL" id="CAUJNA010001096">
    <property type="protein sequence ID" value="CAJ1384208.1"/>
    <property type="molecule type" value="Genomic_DNA"/>
</dbReference>
<keyword evidence="2" id="KW-1185">Reference proteome</keyword>
<reference evidence="1" key="1">
    <citation type="submission" date="2023-08" db="EMBL/GenBank/DDBJ databases">
        <authorList>
            <person name="Chen Y."/>
            <person name="Shah S."/>
            <person name="Dougan E. K."/>
            <person name="Thang M."/>
            <person name="Chan C."/>
        </authorList>
    </citation>
    <scope>NUCLEOTIDE SEQUENCE</scope>
</reference>
<sequence>MLSGTKSSTPATRLTAALRSLAAKVTRDAGGFSRECGFFHGKLSRLLNHKCKAAEPRLPAQVRRRRATAALAVAARQVTGAGAAADEAAARGSEESPLAPVLAEMVASKRPAARRLQSLDLTTPPRAMPWACCMAECPARAGDFENVGYTLQLVAKQAAAGEQFLLASLSGHSSPAELVSVFSALLVSWDVFCAPCTLSQKVAQVLQDVCSRPLAYRVMPASCPQADGGVCHILCRGKRRGFKFLTATGMWRCEAATYSCKAHGGFRWNLPVGASSAGATLVGDVMGDWIVHSSFWPPIWQKLLATESHVALERHVRRQVGSAVFLALAEHPGASSLPHCDKGEIHRHLLQHCSQTPDAVTLKNWLLSFMSAQMSLEDVAALAAEVVASHGAICCFDFSSSDGARTVFKRRTFMMKLRPST</sequence>
<dbReference type="Proteomes" id="UP001178507">
    <property type="component" value="Unassembled WGS sequence"/>
</dbReference>
<comment type="caution">
    <text evidence="1">The sequence shown here is derived from an EMBL/GenBank/DDBJ whole genome shotgun (WGS) entry which is preliminary data.</text>
</comment>
<protein>
    <submittedName>
        <fullName evidence="1">Uncharacterized protein</fullName>
    </submittedName>
</protein>
<proteinExistence type="predicted"/>
<accession>A0AA36IAL5</accession>
<organism evidence="1 2">
    <name type="scientific">Effrenium voratum</name>
    <dbReference type="NCBI Taxonomy" id="2562239"/>
    <lineage>
        <taxon>Eukaryota</taxon>
        <taxon>Sar</taxon>
        <taxon>Alveolata</taxon>
        <taxon>Dinophyceae</taxon>
        <taxon>Suessiales</taxon>
        <taxon>Symbiodiniaceae</taxon>
        <taxon>Effrenium</taxon>
    </lineage>
</organism>
<evidence type="ECO:0000313" key="1">
    <source>
        <dbReference type="EMBL" id="CAJ1384208.1"/>
    </source>
</evidence>